<name>K3WBL4_GLOUD</name>
<keyword evidence="3" id="KW-1185">Reference proteome</keyword>
<dbReference type="eggNOG" id="KOG3534">
    <property type="taxonomic scope" value="Eukaryota"/>
</dbReference>
<evidence type="ECO:0000313" key="3">
    <source>
        <dbReference type="Proteomes" id="UP000019132"/>
    </source>
</evidence>
<dbReference type="InterPro" id="IPR008081">
    <property type="entry name" value="Cytoplasmic_FMR1-int"/>
</dbReference>
<sequence length="1209" mass="137110">MEQKEPSNTAISPTPDALHELRSRSCAYNGRHPCGGCDGFALSRLSFAGPRAQSDENAHECALGFMFADEMKVVRQLQRKYEEGRRLVKEIYCARSCARTFPPVAPDGDGESSQAHTIKYNMAIFTVLQPQVEKIKVLSDYCSQTVVMLSDNIQRITVHENTTRVIPDVLMDALLNVMDIVLQLNQLHDTKSSLRNDFSVFKRAFAHVREHIQDADQVEKDIQRLQDFVGNPSQSKGSIWDSLRHNLTNVKRFDQVVYLLLKHCLSHIEDEICVEPDQKFKFIRVLPNLLSVLEESRQQTKPTSNKAAEKKAMDAAVRVLQRFPVVPMFAEVTAIPIKAFSSPNGSKLDTYGENQKSLDASFDLRAVSIKMKSTCAEYLPRLTLATLNANAISSIEHNAVLYGTILEGLQHMSEWKGSFHLFIALKYQNPKSNEAIQQMGLPLQSRYLEYERVTKYNFVNDEMAAMIDIIYCIKSVAQAMQRSLPQATRYIQQHIYRRTQLFVQHTVLPILHRAHKRKLVCSKTLHEIRMMCGDWEDCKSTVDDFIKKRKDRKFPEVNNRNIAPSLCQVHMIGTLINSIYAKRSMGELNAKQSATSSLFSFKKDLDSSDIDLLQQFYRDARVFPYLLSLSETLTDLGDFSSMWFRELYLETTRSTQFPIDTSLPWLLMEYCLQEVSAFGPKPAISILDIYNDAANCSLYQLKQQVLYDEAEAEGKLCFDQLVFMLSDQMYAYYKTKAKARVYSNKRGQYRISSMSWETGNQENTLYEWLTDMKSIDVLGEKHNLAYLLGQHIHLKLMKDLEKWMFKLESSEIASVLELHNSLRVLKSVHAMLSTIVCLNDFEDMLQDVDAQVSLPGDETIYDVVEEYAEAHSEEVMAKQPNPASTNEISPSRQHCESDDSSHREYFGVLHVKVFLELLLESQVLDVADECIKFVEAKIEDVLQLCIPALGSAIPPFRFPRFMYRTEGCYGFFEGKFKYVLDSEELEAQVFHCLREIGNGLCFLLLLSDAMDEQISSFAHVTSGAAAPDASIAKEWHASPTSCPEKMPNASSFYHVWNALEFLSCTTRNDVSAREQFGDGVQFAGCTIIHLLRQRSMYNLWNVSQHVVNVHLQEQTKVKPVLKTASSKKSLAEPSLGNGGIAQSVGTLGQEMKDRAASFVANALEMRKTSSKIFHIIETSWPSACFPKESVPASASSAPCRPPVFVPPTL</sequence>
<reference evidence="2" key="3">
    <citation type="submission" date="2014-11" db="UniProtKB">
        <authorList>
            <consortium name="EnsemblProtists"/>
        </authorList>
    </citation>
    <scope>IDENTIFICATION</scope>
    <source>
        <strain evidence="2">DAOM BR144</strain>
    </source>
</reference>
<evidence type="ECO:0008006" key="4">
    <source>
        <dbReference type="Google" id="ProtNLM"/>
    </source>
</evidence>
<feature type="compositionally biased region" description="Polar residues" evidence="1">
    <location>
        <begin position="881"/>
        <end position="892"/>
    </location>
</feature>
<dbReference type="AlphaFoldDB" id="K3WBL4"/>
<feature type="region of interest" description="Disordered" evidence="1">
    <location>
        <begin position="874"/>
        <end position="899"/>
    </location>
</feature>
<reference evidence="3" key="1">
    <citation type="journal article" date="2010" name="Genome Biol.">
        <title>Genome sequence of the necrotrophic plant pathogen Pythium ultimum reveals original pathogenicity mechanisms and effector repertoire.</title>
        <authorList>
            <person name="Levesque C.A."/>
            <person name="Brouwer H."/>
            <person name="Cano L."/>
            <person name="Hamilton J.P."/>
            <person name="Holt C."/>
            <person name="Huitema E."/>
            <person name="Raffaele S."/>
            <person name="Robideau G.P."/>
            <person name="Thines M."/>
            <person name="Win J."/>
            <person name="Zerillo M.M."/>
            <person name="Beakes G.W."/>
            <person name="Boore J.L."/>
            <person name="Busam D."/>
            <person name="Dumas B."/>
            <person name="Ferriera S."/>
            <person name="Fuerstenberg S.I."/>
            <person name="Gachon C.M."/>
            <person name="Gaulin E."/>
            <person name="Govers F."/>
            <person name="Grenville-Briggs L."/>
            <person name="Horner N."/>
            <person name="Hostetler J."/>
            <person name="Jiang R.H."/>
            <person name="Johnson J."/>
            <person name="Krajaejun T."/>
            <person name="Lin H."/>
            <person name="Meijer H.J."/>
            <person name="Moore B."/>
            <person name="Morris P."/>
            <person name="Phuntmart V."/>
            <person name="Puiu D."/>
            <person name="Shetty J."/>
            <person name="Stajich J.E."/>
            <person name="Tripathy S."/>
            <person name="Wawra S."/>
            <person name="van West P."/>
            <person name="Whitty B.R."/>
            <person name="Coutinho P.M."/>
            <person name="Henrissat B."/>
            <person name="Martin F."/>
            <person name="Thomas P.D."/>
            <person name="Tyler B.M."/>
            <person name="De Vries R.P."/>
            <person name="Kamoun S."/>
            <person name="Yandell M."/>
            <person name="Tisserat N."/>
            <person name="Buell C.R."/>
        </authorList>
    </citation>
    <scope>NUCLEOTIDE SEQUENCE</scope>
    <source>
        <strain evidence="3">DAOM:BR144</strain>
    </source>
</reference>
<evidence type="ECO:0000313" key="2">
    <source>
        <dbReference type="EnsemblProtists" id="PYU1_T002355"/>
    </source>
</evidence>
<proteinExistence type="predicted"/>
<dbReference type="PANTHER" id="PTHR12195">
    <property type="entry name" value="CYTOPLASMIC FMR1-INTERACTING PROTEIN-RELATED"/>
    <property type="match status" value="1"/>
</dbReference>
<organism evidence="2 3">
    <name type="scientific">Globisporangium ultimum (strain ATCC 200006 / CBS 805.95 / DAOM BR144)</name>
    <name type="common">Pythium ultimum</name>
    <dbReference type="NCBI Taxonomy" id="431595"/>
    <lineage>
        <taxon>Eukaryota</taxon>
        <taxon>Sar</taxon>
        <taxon>Stramenopiles</taxon>
        <taxon>Oomycota</taxon>
        <taxon>Peronosporomycetes</taxon>
        <taxon>Pythiales</taxon>
        <taxon>Pythiaceae</taxon>
        <taxon>Globisporangium</taxon>
    </lineage>
</organism>
<reference evidence="3" key="2">
    <citation type="submission" date="2010-04" db="EMBL/GenBank/DDBJ databases">
        <authorList>
            <person name="Buell R."/>
            <person name="Hamilton J."/>
            <person name="Hostetler J."/>
        </authorList>
    </citation>
    <scope>NUCLEOTIDE SEQUENCE [LARGE SCALE GENOMIC DNA]</scope>
    <source>
        <strain evidence="3">DAOM:BR144</strain>
    </source>
</reference>
<dbReference type="InParanoid" id="K3WBL4"/>
<dbReference type="Proteomes" id="UP000019132">
    <property type="component" value="Unassembled WGS sequence"/>
</dbReference>
<dbReference type="OMA" id="HKESFFY"/>
<dbReference type="Pfam" id="PF05994">
    <property type="entry name" value="FragX_IP"/>
    <property type="match status" value="2"/>
</dbReference>
<protein>
    <recommendedName>
        <fullName evidence="4">CYRIA/CYRIB Rac1 binding domain-containing protein</fullName>
    </recommendedName>
</protein>
<dbReference type="PRINTS" id="PR01698">
    <property type="entry name" value="CYTOFMRPINTP"/>
</dbReference>
<dbReference type="PIRSF" id="PIRSF008153">
    <property type="entry name" value="FMR1_interacting"/>
    <property type="match status" value="1"/>
</dbReference>
<evidence type="ECO:0000256" key="1">
    <source>
        <dbReference type="SAM" id="MobiDB-lite"/>
    </source>
</evidence>
<accession>K3WBL4</accession>
<dbReference type="GO" id="GO:0030833">
    <property type="term" value="P:regulation of actin filament polymerization"/>
    <property type="evidence" value="ECO:0007669"/>
    <property type="project" value="InterPro"/>
</dbReference>
<dbReference type="GO" id="GO:0031267">
    <property type="term" value="F:small GTPase binding"/>
    <property type="evidence" value="ECO:0007669"/>
    <property type="project" value="InterPro"/>
</dbReference>
<dbReference type="STRING" id="431595.K3WBL4"/>
<dbReference type="VEuPathDB" id="FungiDB:PYU1_G002352"/>
<dbReference type="EnsemblProtists" id="PYU1_T002355">
    <property type="protein sequence ID" value="PYU1_T002355"/>
    <property type="gene ID" value="PYU1_G002352"/>
</dbReference>
<dbReference type="HOGENOM" id="CLU_002688_2_1_1"/>